<dbReference type="EMBL" id="QJNU01000101">
    <property type="protein sequence ID" value="RYP07293.1"/>
    <property type="molecule type" value="Genomic_DNA"/>
</dbReference>
<sequence>MDDATTSLVSELLQKLAELQRKVDYYSQDMAQQFKHYKDEVLKGVPRDVSSKVEKAIADSLHKYPALKPGIESQRHPVADSRLSPITSSSTTHAPATSTPANNFNGMARSGGVISPPPVSLNTTGIPLDNGPRSPHEREREFHGLFTPSYLPLLEAVERDSPAPTSSPLPTVPKNNDKGEPNRVEAAFSQSLAPIVVSRPDPIRRHTEETLSSATSDDSNARVKKSALRRSSSSSIKTFSPRRVRFDVEGQEVLPTASPQPRPADLPGTQLGNGTNTSKESSRPGIVGEGDLDLLGSSPPRPKKITSTEKLKALARNSTEDTSKWTVVGSQGSEDDEEDELVMADLNGRRRGGASQASAVTHNHPSMPRDINNGHPPGALGPPLQMVKEKEEDDNDREDESDDDILLMPALSSFKGRKRFSPPESTIAMSKEMVPQHHMSKNGAATSRNTTTEARDVYDVGDFDEEAMFDFEDVPAGNPARSRAAPKPDTKYIKEDEPEDGPVRPSAKPAKETSHPRSPGVPIAKRSTPTVTPPQGRVHAGSVGSLRGKPLHMNSVRDEKILEQAAAMGDIQTFIGSVDGRTGIDESTSYQPEAMKFVGTPRSFSERLMKEELESKKQNTRSRK</sequence>
<feature type="compositionally biased region" description="Low complexity" evidence="1">
    <location>
        <begin position="229"/>
        <end position="241"/>
    </location>
</feature>
<organism evidence="2 3">
    <name type="scientific">Monosporascus ibericus</name>
    <dbReference type="NCBI Taxonomy" id="155417"/>
    <lineage>
        <taxon>Eukaryota</taxon>
        <taxon>Fungi</taxon>
        <taxon>Dikarya</taxon>
        <taxon>Ascomycota</taxon>
        <taxon>Pezizomycotina</taxon>
        <taxon>Sordariomycetes</taxon>
        <taxon>Xylariomycetidae</taxon>
        <taxon>Xylariales</taxon>
        <taxon>Xylariales incertae sedis</taxon>
        <taxon>Monosporascus</taxon>
    </lineage>
</organism>
<feature type="compositionally biased region" description="Basic and acidic residues" evidence="1">
    <location>
        <begin position="604"/>
        <end position="617"/>
    </location>
</feature>
<evidence type="ECO:0000313" key="2">
    <source>
        <dbReference type="EMBL" id="RYP07293.1"/>
    </source>
</evidence>
<dbReference type="STRING" id="155417.A0A4Q4TPH3"/>
<proteinExistence type="predicted"/>
<dbReference type="OrthoDB" id="5418627at2759"/>
<dbReference type="AlphaFoldDB" id="A0A4Q4TPH3"/>
<feature type="compositionally biased region" description="Basic and acidic residues" evidence="1">
    <location>
        <begin position="486"/>
        <end position="495"/>
    </location>
</feature>
<feature type="region of interest" description="Disordered" evidence="1">
    <location>
        <begin position="601"/>
        <end position="624"/>
    </location>
</feature>
<name>A0A4Q4TPH3_9PEZI</name>
<feature type="compositionally biased region" description="Polar residues" evidence="1">
    <location>
        <begin position="443"/>
        <end position="452"/>
    </location>
</feature>
<feature type="compositionally biased region" description="Basic and acidic residues" evidence="1">
    <location>
        <begin position="306"/>
        <end position="323"/>
    </location>
</feature>
<accession>A0A4Q4TPH3</accession>
<feature type="region of interest" description="Disordered" evidence="1">
    <location>
        <begin position="67"/>
        <end position="140"/>
    </location>
</feature>
<feature type="region of interest" description="Disordered" evidence="1">
    <location>
        <begin position="153"/>
        <end position="453"/>
    </location>
</feature>
<keyword evidence="3" id="KW-1185">Reference proteome</keyword>
<feature type="compositionally biased region" description="Polar residues" evidence="1">
    <location>
        <begin position="270"/>
        <end position="279"/>
    </location>
</feature>
<evidence type="ECO:0000256" key="1">
    <source>
        <dbReference type="SAM" id="MobiDB-lite"/>
    </source>
</evidence>
<comment type="caution">
    <text evidence="2">The sequence shown here is derived from an EMBL/GenBank/DDBJ whole genome shotgun (WGS) entry which is preliminary data.</text>
</comment>
<feature type="compositionally biased region" description="Acidic residues" evidence="1">
    <location>
        <begin position="391"/>
        <end position="405"/>
    </location>
</feature>
<feature type="compositionally biased region" description="Polar residues" evidence="1">
    <location>
        <begin position="355"/>
        <end position="364"/>
    </location>
</feature>
<dbReference type="Proteomes" id="UP000293360">
    <property type="component" value="Unassembled WGS sequence"/>
</dbReference>
<feature type="region of interest" description="Disordered" evidence="1">
    <location>
        <begin position="470"/>
        <end position="551"/>
    </location>
</feature>
<feature type="compositionally biased region" description="Low complexity" evidence="1">
    <location>
        <begin position="84"/>
        <end position="101"/>
    </location>
</feature>
<feature type="compositionally biased region" description="Acidic residues" evidence="1">
    <location>
        <begin position="333"/>
        <end position="342"/>
    </location>
</feature>
<gene>
    <name evidence="2" type="ORF">DL764_002608</name>
</gene>
<protein>
    <submittedName>
        <fullName evidence="2">Uncharacterized protein</fullName>
    </submittedName>
</protein>
<reference evidence="2 3" key="1">
    <citation type="submission" date="2018-06" db="EMBL/GenBank/DDBJ databases">
        <title>Complete Genomes of Monosporascus.</title>
        <authorList>
            <person name="Robinson A.J."/>
            <person name="Natvig D.O."/>
        </authorList>
    </citation>
    <scope>NUCLEOTIDE SEQUENCE [LARGE SCALE GENOMIC DNA]</scope>
    <source>
        <strain evidence="2 3">CBS 110550</strain>
    </source>
</reference>
<evidence type="ECO:0000313" key="3">
    <source>
        <dbReference type="Proteomes" id="UP000293360"/>
    </source>
</evidence>